<dbReference type="Pfam" id="PF13456">
    <property type="entry name" value="RVT_3"/>
    <property type="match status" value="1"/>
</dbReference>
<dbReference type="PANTHER" id="PTHR47723:SF19">
    <property type="entry name" value="POLYNUCLEOTIDYL TRANSFERASE, RIBONUCLEASE H-LIKE SUPERFAMILY PROTEIN"/>
    <property type="match status" value="1"/>
</dbReference>
<comment type="caution">
    <text evidence="2">The sequence shown here is derived from an EMBL/GenBank/DDBJ whole genome shotgun (WGS) entry which is preliminary data.</text>
</comment>
<dbReference type="Proteomes" id="UP001642360">
    <property type="component" value="Unassembled WGS sequence"/>
</dbReference>
<dbReference type="InterPro" id="IPR002156">
    <property type="entry name" value="RNaseH_domain"/>
</dbReference>
<evidence type="ECO:0000259" key="1">
    <source>
        <dbReference type="PROSITE" id="PS50879"/>
    </source>
</evidence>
<dbReference type="EMBL" id="CAUOFW020004691">
    <property type="protein sequence ID" value="CAK9166787.1"/>
    <property type="molecule type" value="Genomic_DNA"/>
</dbReference>
<sequence>MVDSLDSPSYGILKLNIDGASKGNPGRSGGGAILRNSDGQMVLAGSYFYGICTNMEAEIRALLNGISLMQEYGLQDYSLIIETDSKLLVDMVNKRLRFLGNFGVYLTKFTLFYRFLHLKSNIHIVKEIRLQIHWQIRGLQRGDLVSMNLREIFQSILDYSCSRISETFNV</sequence>
<dbReference type="AlphaFoldDB" id="A0ABC8TBK3"/>
<organism evidence="2 3">
    <name type="scientific">Ilex paraguariensis</name>
    <name type="common">yerba mate</name>
    <dbReference type="NCBI Taxonomy" id="185542"/>
    <lineage>
        <taxon>Eukaryota</taxon>
        <taxon>Viridiplantae</taxon>
        <taxon>Streptophyta</taxon>
        <taxon>Embryophyta</taxon>
        <taxon>Tracheophyta</taxon>
        <taxon>Spermatophyta</taxon>
        <taxon>Magnoliopsida</taxon>
        <taxon>eudicotyledons</taxon>
        <taxon>Gunneridae</taxon>
        <taxon>Pentapetalae</taxon>
        <taxon>asterids</taxon>
        <taxon>campanulids</taxon>
        <taxon>Aquifoliales</taxon>
        <taxon>Aquifoliaceae</taxon>
        <taxon>Ilex</taxon>
    </lineage>
</organism>
<dbReference type="InterPro" id="IPR044730">
    <property type="entry name" value="RNase_H-like_dom_plant"/>
</dbReference>
<dbReference type="Gene3D" id="3.30.420.10">
    <property type="entry name" value="Ribonuclease H-like superfamily/Ribonuclease H"/>
    <property type="match status" value="1"/>
</dbReference>
<proteinExistence type="predicted"/>
<dbReference type="CDD" id="cd06222">
    <property type="entry name" value="RNase_H_like"/>
    <property type="match status" value="1"/>
</dbReference>
<dbReference type="InterPro" id="IPR053151">
    <property type="entry name" value="RNase_H-like"/>
</dbReference>
<accession>A0ABC8TBK3</accession>
<feature type="domain" description="RNase H type-1" evidence="1">
    <location>
        <begin position="9"/>
        <end position="151"/>
    </location>
</feature>
<gene>
    <name evidence="2" type="ORF">ILEXP_LOCUS36027</name>
</gene>
<evidence type="ECO:0000313" key="3">
    <source>
        <dbReference type="Proteomes" id="UP001642360"/>
    </source>
</evidence>
<dbReference type="InterPro" id="IPR036397">
    <property type="entry name" value="RNaseH_sf"/>
</dbReference>
<name>A0ABC8TBK3_9AQUA</name>
<keyword evidence="3" id="KW-1185">Reference proteome</keyword>
<dbReference type="InterPro" id="IPR012337">
    <property type="entry name" value="RNaseH-like_sf"/>
</dbReference>
<reference evidence="2 3" key="1">
    <citation type="submission" date="2024-02" db="EMBL/GenBank/DDBJ databases">
        <authorList>
            <person name="Vignale AGUSTIN F."/>
            <person name="Sosa J E."/>
            <person name="Modenutti C."/>
        </authorList>
    </citation>
    <scope>NUCLEOTIDE SEQUENCE [LARGE SCALE GENOMIC DNA]</scope>
</reference>
<evidence type="ECO:0000313" key="2">
    <source>
        <dbReference type="EMBL" id="CAK9166787.1"/>
    </source>
</evidence>
<dbReference type="SUPFAM" id="SSF53098">
    <property type="entry name" value="Ribonuclease H-like"/>
    <property type="match status" value="1"/>
</dbReference>
<protein>
    <recommendedName>
        <fullName evidence="1">RNase H type-1 domain-containing protein</fullName>
    </recommendedName>
</protein>
<dbReference type="PANTHER" id="PTHR47723">
    <property type="entry name" value="OS05G0353850 PROTEIN"/>
    <property type="match status" value="1"/>
</dbReference>
<dbReference type="PROSITE" id="PS50879">
    <property type="entry name" value="RNASE_H_1"/>
    <property type="match status" value="1"/>
</dbReference>